<evidence type="ECO:0000259" key="1">
    <source>
        <dbReference type="Pfam" id="PF05699"/>
    </source>
</evidence>
<protein>
    <recommendedName>
        <fullName evidence="1">HAT C-terminal dimerisation domain-containing protein</fullName>
    </recommendedName>
</protein>
<dbReference type="GO" id="GO:0046983">
    <property type="term" value="F:protein dimerization activity"/>
    <property type="evidence" value="ECO:0007669"/>
    <property type="project" value="InterPro"/>
</dbReference>
<reference evidence="2 3" key="1">
    <citation type="submission" date="2017-04" db="EMBL/GenBank/DDBJ databases">
        <title>Genome Sequence of the Model Brown-Rot Fungus Postia placenta SB12.</title>
        <authorList>
            <consortium name="DOE Joint Genome Institute"/>
            <person name="Gaskell J."/>
            <person name="Kersten P."/>
            <person name="Larrondo L.F."/>
            <person name="Canessa P."/>
            <person name="Martinez D."/>
            <person name="Hibbett D."/>
            <person name="Schmoll M."/>
            <person name="Kubicek C.P."/>
            <person name="Martinez A.T."/>
            <person name="Yadav J."/>
            <person name="Master E."/>
            <person name="Magnuson J.K."/>
            <person name="James T."/>
            <person name="Yaver D."/>
            <person name="Berka R."/>
            <person name="Labutti K."/>
            <person name="Lipzen A."/>
            <person name="Aerts A."/>
            <person name="Barry K."/>
            <person name="Henrissat B."/>
            <person name="Blanchette R."/>
            <person name="Grigoriev I."/>
            <person name="Cullen D."/>
        </authorList>
    </citation>
    <scope>NUCLEOTIDE SEQUENCE [LARGE SCALE GENOMIC DNA]</scope>
    <source>
        <strain evidence="2 3">MAD-698-R-SB12</strain>
    </source>
</reference>
<feature type="domain" description="HAT C-terminal dimerisation" evidence="1">
    <location>
        <begin position="134"/>
        <end position="201"/>
    </location>
</feature>
<dbReference type="SUPFAM" id="SSF53098">
    <property type="entry name" value="Ribonuclease H-like"/>
    <property type="match status" value="1"/>
</dbReference>
<accession>A0A1X6MJ38</accession>
<name>A0A1X6MJ38_9APHY</name>
<dbReference type="PANTHER" id="PTHR23272">
    <property type="entry name" value="BED FINGER-RELATED"/>
    <property type="match status" value="1"/>
</dbReference>
<dbReference type="EMBL" id="KZ110613">
    <property type="protein sequence ID" value="OSX56380.1"/>
    <property type="molecule type" value="Genomic_DNA"/>
</dbReference>
<dbReference type="RefSeq" id="XP_024333174.1">
    <property type="nucleotide sequence ID" value="XM_024480024.1"/>
</dbReference>
<dbReference type="PANTHER" id="PTHR23272:SF184">
    <property type="entry name" value="OS03G0311250 PROTEIN"/>
    <property type="match status" value="1"/>
</dbReference>
<dbReference type="GeneID" id="36324974"/>
<gene>
    <name evidence="2" type="ORF">POSPLADRAFT_1050610</name>
</gene>
<dbReference type="InterPro" id="IPR008906">
    <property type="entry name" value="HATC_C_dom"/>
</dbReference>
<organism evidence="2 3">
    <name type="scientific">Postia placenta MAD-698-R-SB12</name>
    <dbReference type="NCBI Taxonomy" id="670580"/>
    <lineage>
        <taxon>Eukaryota</taxon>
        <taxon>Fungi</taxon>
        <taxon>Dikarya</taxon>
        <taxon>Basidiomycota</taxon>
        <taxon>Agaricomycotina</taxon>
        <taxon>Agaricomycetes</taxon>
        <taxon>Polyporales</taxon>
        <taxon>Adustoporiaceae</taxon>
        <taxon>Rhodonia</taxon>
    </lineage>
</organism>
<dbReference type="Pfam" id="PF05699">
    <property type="entry name" value="Dimer_Tnp_hAT"/>
    <property type="match status" value="1"/>
</dbReference>
<evidence type="ECO:0000313" key="3">
    <source>
        <dbReference type="Proteomes" id="UP000194127"/>
    </source>
</evidence>
<keyword evidence="3" id="KW-1185">Reference proteome</keyword>
<proteinExistence type="predicted"/>
<dbReference type="InterPro" id="IPR012337">
    <property type="entry name" value="RNaseH-like_sf"/>
</dbReference>
<dbReference type="Proteomes" id="UP000194127">
    <property type="component" value="Unassembled WGS sequence"/>
</dbReference>
<evidence type="ECO:0000313" key="2">
    <source>
        <dbReference type="EMBL" id="OSX56380.1"/>
    </source>
</evidence>
<dbReference type="OrthoDB" id="2767002at2759"/>
<dbReference type="AlphaFoldDB" id="A0A1X6MJ38"/>
<sequence>MANEPKFTPVKLAIEKGLAKIEKWYKAVSQLEIYFICLALDPTIKLEYAKNSWSDEQFSKSYKALEDVFNEYVKTTPDAGAEESNTPVPDLPKTKKGYGTKWIQDAVRKRVENERKTHNPCKKLKKYVDGHLEVDIDLVKWWGNQTGQYPTLSHIARDYLTIQGSAVSSERVFLSGGRTGTKDRNQLAPATFEALQIVKDAYRTGVLNTKHNV</sequence>